<accession>A0A1T5JXC4</accession>
<dbReference type="InterPro" id="IPR001789">
    <property type="entry name" value="Sig_transdc_resp-reg_receiver"/>
</dbReference>
<dbReference type="Pfam" id="PF00072">
    <property type="entry name" value="Response_reg"/>
    <property type="match status" value="1"/>
</dbReference>
<reference evidence="3 4" key="1">
    <citation type="submission" date="2017-02" db="EMBL/GenBank/DDBJ databases">
        <authorList>
            <person name="Peterson S.W."/>
        </authorList>
    </citation>
    <scope>NUCLEOTIDE SEQUENCE [LARGE SCALE GENOMIC DNA]</scope>
    <source>
        <strain evidence="3 4">DSM 25262</strain>
    </source>
</reference>
<dbReference type="GO" id="GO:0000160">
    <property type="term" value="P:phosphorelay signal transduction system"/>
    <property type="evidence" value="ECO:0007669"/>
    <property type="project" value="InterPro"/>
</dbReference>
<dbReference type="InterPro" id="IPR011006">
    <property type="entry name" value="CheY-like_superfamily"/>
</dbReference>
<dbReference type="InterPro" id="IPR052893">
    <property type="entry name" value="TCS_response_regulator"/>
</dbReference>
<dbReference type="Proteomes" id="UP000190961">
    <property type="component" value="Unassembled WGS sequence"/>
</dbReference>
<feature type="domain" description="Response regulatory" evidence="2">
    <location>
        <begin position="30"/>
        <end position="155"/>
    </location>
</feature>
<dbReference type="STRING" id="688867.SAMN05660236_1585"/>
<feature type="modified residue" description="4-aspartylphosphate" evidence="1">
    <location>
        <position position="85"/>
    </location>
</feature>
<dbReference type="EMBL" id="FUZU01000001">
    <property type="protein sequence ID" value="SKC56057.1"/>
    <property type="molecule type" value="Genomic_DNA"/>
</dbReference>
<dbReference type="PROSITE" id="PS50110">
    <property type="entry name" value="RESPONSE_REGULATORY"/>
    <property type="match status" value="1"/>
</dbReference>
<evidence type="ECO:0000313" key="4">
    <source>
        <dbReference type="Proteomes" id="UP000190961"/>
    </source>
</evidence>
<evidence type="ECO:0000259" key="2">
    <source>
        <dbReference type="PROSITE" id="PS50110"/>
    </source>
</evidence>
<name>A0A1T5JXC4_9BACT</name>
<protein>
    <submittedName>
        <fullName evidence="3">CheY chemotaxis protein or a CheY-like REC (Receiver) domain</fullName>
    </submittedName>
</protein>
<keyword evidence="1" id="KW-0597">Phosphoprotein</keyword>
<dbReference type="PANTHER" id="PTHR44520">
    <property type="entry name" value="RESPONSE REGULATOR RCP1-RELATED"/>
    <property type="match status" value="1"/>
</dbReference>
<dbReference type="SMART" id="SM00448">
    <property type="entry name" value="REC"/>
    <property type="match status" value="1"/>
</dbReference>
<dbReference type="Gene3D" id="3.40.50.2300">
    <property type="match status" value="1"/>
</dbReference>
<evidence type="ECO:0000313" key="3">
    <source>
        <dbReference type="EMBL" id="SKC56057.1"/>
    </source>
</evidence>
<dbReference type="SUPFAM" id="SSF52172">
    <property type="entry name" value="CheY-like"/>
    <property type="match status" value="1"/>
</dbReference>
<keyword evidence="4" id="KW-1185">Reference proteome</keyword>
<proteinExistence type="predicted"/>
<dbReference type="PANTHER" id="PTHR44520:SF2">
    <property type="entry name" value="RESPONSE REGULATOR RCP1"/>
    <property type="match status" value="1"/>
</dbReference>
<dbReference type="AlphaFoldDB" id="A0A1T5JXC4"/>
<gene>
    <name evidence="3" type="ORF">SAMN05660236_1585</name>
</gene>
<sequence>MAGNFFILRLLFSKFNYAHCKNVMARLVDKTLLIDDSDIDLFIQRRFLEVYNFSNQLVLYKSANEALDWLKNMNGEPAPDIIFLDLNMPETDGFSFLKTFMDLPEKVTSKSRIVVLTSSNNMKDRDLVFENKNVIQYITKPLKQTDIEDLKKLINQN</sequence>
<organism evidence="3 4">
    <name type="scientific">Ohtaekwangia koreensis</name>
    <dbReference type="NCBI Taxonomy" id="688867"/>
    <lineage>
        <taxon>Bacteria</taxon>
        <taxon>Pseudomonadati</taxon>
        <taxon>Bacteroidota</taxon>
        <taxon>Cytophagia</taxon>
        <taxon>Cytophagales</taxon>
        <taxon>Fulvivirgaceae</taxon>
        <taxon>Ohtaekwangia</taxon>
    </lineage>
</organism>
<evidence type="ECO:0000256" key="1">
    <source>
        <dbReference type="PROSITE-ProRule" id="PRU00169"/>
    </source>
</evidence>